<feature type="domain" description="Mu-like prophage FluMu N-terminal" evidence="2">
    <location>
        <begin position="7"/>
        <end position="47"/>
    </location>
</feature>
<evidence type="ECO:0000313" key="4">
    <source>
        <dbReference type="Proteomes" id="UP001299876"/>
    </source>
</evidence>
<sequence length="96" mass="10001">MALFIRAMRDGFRRAGIAHLSAGTYHADDAFSEEQLEALKGEPQLIVLEGVEEPEEVDGDESEDGLEGGGTQTGSAPGASKPQATGAKTGRVKASK</sequence>
<accession>A0ABT0EZP5</accession>
<protein>
    <submittedName>
        <fullName evidence="3">HI1506-related protein</fullName>
    </submittedName>
</protein>
<dbReference type="EMBL" id="JAKNRW010000009">
    <property type="protein sequence ID" value="MCK1791170.1"/>
    <property type="molecule type" value="Genomic_DNA"/>
</dbReference>
<comment type="caution">
    <text evidence="3">The sequence shown here is derived from an EMBL/GenBank/DDBJ whole genome shotgun (WGS) entry which is preliminary data.</text>
</comment>
<organism evidence="3 4">
    <name type="scientific">Pseudomonas violetae</name>
    <dbReference type="NCBI Taxonomy" id="2915813"/>
    <lineage>
        <taxon>Bacteria</taxon>
        <taxon>Pseudomonadati</taxon>
        <taxon>Pseudomonadota</taxon>
        <taxon>Gammaproteobacteria</taxon>
        <taxon>Pseudomonadales</taxon>
        <taxon>Pseudomonadaceae</taxon>
        <taxon>Pseudomonas</taxon>
    </lineage>
</organism>
<dbReference type="Pfam" id="PF17891">
    <property type="entry name" value="FluMu_N"/>
    <property type="match status" value="1"/>
</dbReference>
<dbReference type="SUPFAM" id="SSF160059">
    <property type="entry name" value="PriA/YqbF domain"/>
    <property type="match status" value="1"/>
</dbReference>
<evidence type="ECO:0000313" key="3">
    <source>
        <dbReference type="EMBL" id="MCK1791170.1"/>
    </source>
</evidence>
<gene>
    <name evidence="3" type="ORF">L9059_13440</name>
</gene>
<name>A0ABT0EZP5_9PSED</name>
<feature type="compositionally biased region" description="Acidic residues" evidence="1">
    <location>
        <begin position="50"/>
        <end position="66"/>
    </location>
</feature>
<feature type="region of interest" description="Disordered" evidence="1">
    <location>
        <begin position="50"/>
        <end position="96"/>
    </location>
</feature>
<dbReference type="Proteomes" id="UP001299876">
    <property type="component" value="Unassembled WGS sequence"/>
</dbReference>
<proteinExistence type="predicted"/>
<dbReference type="RefSeq" id="WP_247291523.1">
    <property type="nucleotide sequence ID" value="NZ_JAKNRW010000009.1"/>
</dbReference>
<evidence type="ECO:0000259" key="2">
    <source>
        <dbReference type="Pfam" id="PF17891"/>
    </source>
</evidence>
<evidence type="ECO:0000256" key="1">
    <source>
        <dbReference type="SAM" id="MobiDB-lite"/>
    </source>
</evidence>
<keyword evidence="4" id="KW-1185">Reference proteome</keyword>
<dbReference type="InterPro" id="IPR041227">
    <property type="entry name" value="FluMu_N"/>
</dbReference>
<dbReference type="Gene3D" id="3.40.5.80">
    <property type="match status" value="1"/>
</dbReference>
<reference evidence="3 4" key="1">
    <citation type="submission" date="2022-02" db="EMBL/GenBank/DDBJ databases">
        <title>Comparative genomics of the first Antarctic Pseudomonas spp. capable of biotransforming 2,4,6-Trinitrotoluene.</title>
        <authorList>
            <person name="Cabrera M.A."/>
            <person name="Marquez S.L."/>
            <person name="Perez-Donoso J.M."/>
        </authorList>
    </citation>
    <scope>NUCLEOTIDE SEQUENCE [LARGE SCALE GENOMIC DNA]</scope>
    <source>
        <strain evidence="3 4">TNT19</strain>
    </source>
</reference>